<dbReference type="RefSeq" id="WP_125569725.1">
    <property type="nucleotide sequence ID" value="NZ_AP019307.1"/>
</dbReference>
<dbReference type="SUPFAM" id="SSF53474">
    <property type="entry name" value="alpha/beta-Hydrolases"/>
    <property type="match status" value="1"/>
</dbReference>
<dbReference type="Gene3D" id="3.40.50.1820">
    <property type="entry name" value="alpha/beta hydrolase"/>
    <property type="match status" value="1"/>
</dbReference>
<proteinExistence type="predicted"/>
<dbReference type="InterPro" id="IPR050300">
    <property type="entry name" value="GDXG_lipolytic_enzyme"/>
</dbReference>
<dbReference type="InterPro" id="IPR049492">
    <property type="entry name" value="BD-FAE-like_dom"/>
</dbReference>
<evidence type="ECO:0000313" key="3">
    <source>
        <dbReference type="EMBL" id="BBH18417.1"/>
    </source>
</evidence>
<dbReference type="AlphaFoldDB" id="A0A3G9IHB3"/>
<keyword evidence="4" id="KW-1185">Reference proteome</keyword>
<protein>
    <submittedName>
        <fullName evidence="3">Alpha/beta hydrolase</fullName>
    </submittedName>
</protein>
<dbReference type="EMBL" id="AP019307">
    <property type="protein sequence ID" value="BBH18417.1"/>
    <property type="molecule type" value="Genomic_DNA"/>
</dbReference>
<reference evidence="3 4" key="1">
    <citation type="submission" date="2018-11" db="EMBL/GenBank/DDBJ databases">
        <title>Complete genome sequence of Nocardioides baekrokdamisoli strain KCTC 39748.</title>
        <authorList>
            <person name="Kang S.W."/>
            <person name="Lee K.C."/>
            <person name="Kim K.K."/>
            <person name="Kim J.S."/>
            <person name="Kim D.S."/>
            <person name="Ko S.H."/>
            <person name="Yang S.H."/>
            <person name="Shin Y.K."/>
            <person name="Lee J.S."/>
        </authorList>
    </citation>
    <scope>NUCLEOTIDE SEQUENCE [LARGE SCALE GENOMIC DNA]</scope>
    <source>
        <strain evidence="3 4">KCTC 39748</strain>
    </source>
</reference>
<evidence type="ECO:0000313" key="4">
    <source>
        <dbReference type="Proteomes" id="UP000271573"/>
    </source>
</evidence>
<keyword evidence="1 3" id="KW-0378">Hydrolase</keyword>
<organism evidence="3 4">
    <name type="scientific">Nocardioides baekrokdamisoli</name>
    <dbReference type="NCBI Taxonomy" id="1804624"/>
    <lineage>
        <taxon>Bacteria</taxon>
        <taxon>Bacillati</taxon>
        <taxon>Actinomycetota</taxon>
        <taxon>Actinomycetes</taxon>
        <taxon>Propionibacteriales</taxon>
        <taxon>Nocardioidaceae</taxon>
        <taxon>Nocardioides</taxon>
    </lineage>
</organism>
<name>A0A3G9IHB3_9ACTN</name>
<dbReference type="Pfam" id="PF20434">
    <property type="entry name" value="BD-FAE"/>
    <property type="match status" value="1"/>
</dbReference>
<evidence type="ECO:0000259" key="2">
    <source>
        <dbReference type="Pfam" id="PF20434"/>
    </source>
</evidence>
<dbReference type="Proteomes" id="UP000271573">
    <property type="component" value="Chromosome"/>
</dbReference>
<feature type="domain" description="BD-FAE-like" evidence="2">
    <location>
        <begin position="147"/>
        <end position="353"/>
    </location>
</feature>
<dbReference type="InterPro" id="IPR029058">
    <property type="entry name" value="AB_hydrolase_fold"/>
</dbReference>
<dbReference type="PANTHER" id="PTHR48081">
    <property type="entry name" value="AB HYDROLASE SUPERFAMILY PROTEIN C4A8.06C"/>
    <property type="match status" value="1"/>
</dbReference>
<gene>
    <name evidence="3" type="ORF">Back2_27040</name>
</gene>
<dbReference type="OrthoDB" id="9803828at2"/>
<accession>A0A3G9IHB3</accession>
<dbReference type="KEGG" id="nbe:Back2_27040"/>
<dbReference type="PANTHER" id="PTHR48081:SF33">
    <property type="entry name" value="KYNURENINE FORMAMIDASE"/>
    <property type="match status" value="1"/>
</dbReference>
<dbReference type="GO" id="GO:0016787">
    <property type="term" value="F:hydrolase activity"/>
    <property type="evidence" value="ECO:0007669"/>
    <property type="project" value="UniProtKB-KW"/>
</dbReference>
<sequence>MSSTYRLRQLGLILLGANAVRPIPGKYASVQAFFAGWLTAELAPQILAASVADTAVQVASSKRRTRWIDAALGAGAAGVLGYLVRSGSRVQSIVEDALVEGLGEGYDPTPNASIPIAAVARPFNFRDAKVESIRNIAYTQGGRRALLDIYRPRDVDLDRAPVLIQIHGGGWMIGHKQQQGLLLMNMMAELGWVCVSINYRLAPKHVWPAQIVDVKKAIAWIRANIATYGGDPDYLVLTGGSAGGHLSSLAALTEAPQFQPGFEDADTSVAGCVPFYGVYDMAGLNGSKGTLMMRDEFLGPMIFKKDPKTHLDDFIEASPLAHVRVDAPDFFVLHGANDSLVEVTQARAFVKALREVSTSTVTYAELPGAQHAFEIFSSVRSQYALRAVTRWLEWHRATWLAGRVVERAS</sequence>
<evidence type="ECO:0000256" key="1">
    <source>
        <dbReference type="ARBA" id="ARBA00022801"/>
    </source>
</evidence>